<dbReference type="Pfam" id="PF06218">
    <property type="entry name" value="NPR2"/>
    <property type="match status" value="1"/>
</dbReference>
<sequence length="688" mass="76961">MPAQLDGFVPAHCIFYSLFHPTEGTKVRHEFPPGCLEASGIKFDTIKNYIIPKPQLCNKLLTFKYGSYRLVCYPVTVVASYYARNSFSFNFVFVFPYDCATSPYEPTIKRLGKMFTVLEEQSQLLSKAERDLVYFRLKTNDAHKHTTQDNSLDNENPNTLGVADGNQAQERGYAFEKYQEILKDLSGTSKRLAVDDLITRIFQDLNNYSECLIPIDSGNAVDIKLFPLLSPPNSCLSFEDVPISTVNLAKLIDVNWDPTMLGIVPYINGINSIAKIARFCNSDLDLVIECIKHLIYYNCVALVDIFQFSNIYAPTSELNRFLIDSTLAAACQLYVTFKDSTEISVLPLDTRSKRLSSTSNARSRNSSGTMDISQKARYFGPRDGSSISNTESSLNGYQNTPQSHNSSIPLRSMTDGGLSQSEGAGYENGITLPSKSCLFDLYRSLSQGQTVREWYRTHFEKLRSARIDVRRFITFGTIHGLLYRCYSIPVVKNVGLLESVKASSSSKDINTKPEGGLSHGDTLNSVFPAADIQVAGGNANSNSHRGRTRNFLTADAAEEALKDVYRKLRLEDNQNGSSNMKSPMAKFLTKASSNSPEISPVDGLNFSADSRNKVAFDMRRPLTPASADERRKAEVNQTIAEKKAEELLLLRSIRDIENFDKICTRLEKDREEVEGMIRDLGPYQVIHS</sequence>
<gene>
    <name evidence="3" type="ORF">LADA_0B10462G</name>
</gene>
<protein>
    <submittedName>
        <fullName evidence="3">LADA_0B10462g1_1</fullName>
    </submittedName>
</protein>
<dbReference type="GO" id="GO:0006995">
    <property type="term" value="P:cellular response to nitrogen starvation"/>
    <property type="evidence" value="ECO:0007669"/>
    <property type="project" value="EnsemblFungi"/>
</dbReference>
<dbReference type="GO" id="GO:1904262">
    <property type="term" value="P:negative regulation of TORC1 signaling"/>
    <property type="evidence" value="ECO:0007669"/>
    <property type="project" value="EnsemblFungi"/>
</dbReference>
<dbReference type="GO" id="GO:2000785">
    <property type="term" value="P:regulation of autophagosome assembly"/>
    <property type="evidence" value="ECO:0007669"/>
    <property type="project" value="EnsemblFungi"/>
</dbReference>
<dbReference type="PANTHER" id="PTHR12991">
    <property type="entry name" value="NITROGEN PERMEASE REGULATOR 2/TUMOR SUPPRESSOR CANDIDATE 4"/>
    <property type="match status" value="1"/>
</dbReference>
<dbReference type="EMBL" id="LT598456">
    <property type="protein sequence ID" value="SCU80960.1"/>
    <property type="molecule type" value="Genomic_DNA"/>
</dbReference>
<dbReference type="GO" id="GO:0034198">
    <property type="term" value="P:cellular response to amino acid starvation"/>
    <property type="evidence" value="ECO:0007669"/>
    <property type="project" value="EnsemblFungi"/>
</dbReference>
<proteinExistence type="inferred from homology"/>
<dbReference type="InterPro" id="IPR009348">
    <property type="entry name" value="NPR2-like"/>
</dbReference>
<dbReference type="GO" id="GO:0009410">
    <property type="term" value="P:response to xenobiotic stimulus"/>
    <property type="evidence" value="ECO:0007669"/>
    <property type="project" value="EnsemblFungi"/>
</dbReference>
<reference evidence="4" key="1">
    <citation type="submission" date="2016-03" db="EMBL/GenBank/DDBJ databases">
        <authorList>
            <person name="Devillers H."/>
        </authorList>
    </citation>
    <scope>NUCLEOTIDE SEQUENCE [LARGE SCALE GENOMIC DNA]</scope>
</reference>
<evidence type="ECO:0000256" key="1">
    <source>
        <dbReference type="ARBA" id="ARBA00008433"/>
    </source>
</evidence>
<dbReference type="GO" id="GO:0005774">
    <property type="term" value="C:vacuolar membrane"/>
    <property type="evidence" value="ECO:0007669"/>
    <property type="project" value="TreeGrafter"/>
</dbReference>
<organism evidence="3 4">
    <name type="scientific">Lachancea dasiensis</name>
    <dbReference type="NCBI Taxonomy" id="1072105"/>
    <lineage>
        <taxon>Eukaryota</taxon>
        <taxon>Fungi</taxon>
        <taxon>Dikarya</taxon>
        <taxon>Ascomycota</taxon>
        <taxon>Saccharomycotina</taxon>
        <taxon>Saccharomycetes</taxon>
        <taxon>Saccharomycetales</taxon>
        <taxon>Saccharomycetaceae</taxon>
        <taxon>Lachancea</taxon>
    </lineage>
</organism>
<comment type="similarity">
    <text evidence="1">Belongs to the NPR2 family.</text>
</comment>
<dbReference type="GO" id="GO:0010508">
    <property type="term" value="P:positive regulation of autophagy"/>
    <property type="evidence" value="ECO:0007669"/>
    <property type="project" value="EnsemblFungi"/>
</dbReference>
<evidence type="ECO:0000313" key="4">
    <source>
        <dbReference type="Proteomes" id="UP000190274"/>
    </source>
</evidence>
<dbReference type="GO" id="GO:0015824">
    <property type="term" value="P:proline transport"/>
    <property type="evidence" value="ECO:0007669"/>
    <property type="project" value="EnsemblFungi"/>
</dbReference>
<keyword evidence="4" id="KW-1185">Reference proteome</keyword>
<feature type="region of interest" description="Disordered" evidence="2">
    <location>
        <begin position="390"/>
        <end position="425"/>
    </location>
</feature>
<accession>A0A1G4IV89</accession>
<dbReference type="STRING" id="1266660.A0A1G4IV89"/>
<evidence type="ECO:0000313" key="3">
    <source>
        <dbReference type="EMBL" id="SCU80960.1"/>
    </source>
</evidence>
<dbReference type="Proteomes" id="UP000190274">
    <property type="component" value="Chromosome B"/>
</dbReference>
<name>A0A1G4IV89_9SACH</name>
<dbReference type="OrthoDB" id="338854at2759"/>
<dbReference type="GO" id="GO:1990130">
    <property type="term" value="C:GATOR1 complex"/>
    <property type="evidence" value="ECO:0007669"/>
    <property type="project" value="EnsemblFungi"/>
</dbReference>
<feature type="compositionally biased region" description="Polar residues" evidence="2">
    <location>
        <begin position="390"/>
        <end position="409"/>
    </location>
</feature>
<dbReference type="GO" id="GO:0005096">
    <property type="term" value="F:GTPase activator activity"/>
    <property type="evidence" value="ECO:0007669"/>
    <property type="project" value="TreeGrafter"/>
</dbReference>
<dbReference type="AlphaFoldDB" id="A0A1G4IV89"/>
<dbReference type="GO" id="GO:0015840">
    <property type="term" value="P:urea transport"/>
    <property type="evidence" value="ECO:0007669"/>
    <property type="project" value="EnsemblFungi"/>
</dbReference>
<dbReference type="PANTHER" id="PTHR12991:SF10">
    <property type="entry name" value="GATOR COMPLEX PROTEIN NPRL2"/>
    <property type="match status" value="1"/>
</dbReference>
<evidence type="ECO:0000256" key="2">
    <source>
        <dbReference type="SAM" id="MobiDB-lite"/>
    </source>
</evidence>